<accession>F2NST3</accession>
<protein>
    <submittedName>
        <fullName evidence="1">Uncharacterized protein</fullName>
    </submittedName>
</protein>
<dbReference type="KEGG" id="tsu:Tresu_1417"/>
<keyword evidence="2" id="KW-1185">Reference proteome</keyword>
<reference evidence="2" key="2">
    <citation type="submission" date="2011-04" db="EMBL/GenBank/DDBJ databases">
        <title>The complete genome of chromosome of Treponema succinifaciens DSM 2489.</title>
        <authorList>
            <person name="Lucas S."/>
            <person name="Copeland A."/>
            <person name="Lapidus A."/>
            <person name="Bruce D."/>
            <person name="Goodwin L."/>
            <person name="Pitluck S."/>
            <person name="Peters L."/>
            <person name="Kyrpides N."/>
            <person name="Mavromatis K."/>
            <person name="Ivanova N."/>
            <person name="Ovchinnikova G."/>
            <person name="Teshima H."/>
            <person name="Detter J.C."/>
            <person name="Tapia R."/>
            <person name="Han C."/>
            <person name="Land M."/>
            <person name="Hauser L."/>
            <person name="Markowitz V."/>
            <person name="Cheng J.-F."/>
            <person name="Hugenholtz P."/>
            <person name="Woyke T."/>
            <person name="Wu D."/>
            <person name="Gronow S."/>
            <person name="Wellnitz S."/>
            <person name="Brambilla E."/>
            <person name="Klenk H.-P."/>
            <person name="Eisen J.A."/>
        </authorList>
    </citation>
    <scope>NUCLEOTIDE SEQUENCE [LARGE SCALE GENOMIC DNA]</scope>
    <source>
        <strain evidence="2">ATCC 33096 / DSM 2489 / 6091</strain>
    </source>
</reference>
<evidence type="ECO:0000313" key="1">
    <source>
        <dbReference type="EMBL" id="AEB14321.1"/>
    </source>
</evidence>
<proteinExistence type="predicted"/>
<evidence type="ECO:0000313" key="2">
    <source>
        <dbReference type="Proteomes" id="UP000006852"/>
    </source>
</evidence>
<reference evidence="1 2" key="1">
    <citation type="journal article" date="2011" name="Stand. Genomic Sci.">
        <title>Complete genome sequence of Treponema succinifaciens type strain (6091).</title>
        <authorList>
            <person name="Han C."/>
            <person name="Gronow S."/>
            <person name="Teshima H."/>
            <person name="Lapidus A."/>
            <person name="Nolan M."/>
            <person name="Lucas S."/>
            <person name="Hammon N."/>
            <person name="Deshpande S."/>
            <person name="Cheng J.F."/>
            <person name="Zeytun A."/>
            <person name="Tapia R."/>
            <person name="Goodwin L."/>
            <person name="Pitluck S."/>
            <person name="Liolios K."/>
            <person name="Pagani I."/>
            <person name="Ivanova N."/>
            <person name="Mavromatis K."/>
            <person name="Mikhailova N."/>
            <person name="Huntemann M."/>
            <person name="Pati A."/>
            <person name="Chen A."/>
            <person name="Palaniappan K."/>
            <person name="Land M."/>
            <person name="Hauser L."/>
            <person name="Brambilla E.M."/>
            <person name="Rohde M."/>
            <person name="Goker M."/>
            <person name="Woyke T."/>
            <person name="Bristow J."/>
            <person name="Eisen J.A."/>
            <person name="Markowitz V."/>
            <person name="Hugenholtz P."/>
            <person name="Kyrpides N.C."/>
            <person name="Klenk H.P."/>
            <person name="Detter J.C."/>
        </authorList>
    </citation>
    <scope>NUCLEOTIDE SEQUENCE [LARGE SCALE GENOMIC DNA]</scope>
    <source>
        <strain evidence="2">ATCC 33096 / DSM 2489 / 6091</strain>
    </source>
</reference>
<dbReference type="GeneID" id="302998576"/>
<dbReference type="Proteomes" id="UP000006852">
    <property type="component" value="Chromosome"/>
</dbReference>
<dbReference type="HOGENOM" id="CLU_2195774_0_0_12"/>
<organism evidence="1 2">
    <name type="scientific">Treponema succinifaciens (strain ATCC 33096 / DSM 2489 / 6091)</name>
    <dbReference type="NCBI Taxonomy" id="869209"/>
    <lineage>
        <taxon>Bacteria</taxon>
        <taxon>Pseudomonadati</taxon>
        <taxon>Spirochaetota</taxon>
        <taxon>Spirochaetia</taxon>
        <taxon>Spirochaetales</taxon>
        <taxon>Treponemataceae</taxon>
        <taxon>Treponema</taxon>
    </lineage>
</organism>
<dbReference type="RefSeq" id="WP_013701604.1">
    <property type="nucleotide sequence ID" value="NC_015385.1"/>
</dbReference>
<dbReference type="EMBL" id="CP002631">
    <property type="protein sequence ID" value="AEB14321.1"/>
    <property type="molecule type" value="Genomic_DNA"/>
</dbReference>
<name>F2NST3_TRES6</name>
<gene>
    <name evidence="1" type="ordered locus">Tresu_1417</name>
</gene>
<dbReference type="AlphaFoldDB" id="F2NST3"/>
<sequence length="108" mass="12376">MEDYKDTVQEEFFVQDSDVENDALRNIAAGRFLCEDVLEKTNGTAFFCGRKTGKKPLLLEDGSGFYTASFIKSLKKEEELFDVFAADRNTRFECELARQNAYEEFSVS</sequence>